<evidence type="ECO:0000313" key="1">
    <source>
        <dbReference type="EMBL" id="MBW6432711.1"/>
    </source>
</evidence>
<reference evidence="1 2" key="1">
    <citation type="journal article" date="2013" name="Antonie Van Leeuwenhoek">
        <title>Actinoplanes hulinensis sp. nov., a novel actinomycete isolated from soybean root (Glycine max (L.) Merr).</title>
        <authorList>
            <person name="Shen Y."/>
            <person name="Liu C."/>
            <person name="Wang X."/>
            <person name="Zhao J."/>
            <person name="Jia F."/>
            <person name="Zhang Y."/>
            <person name="Wang L."/>
            <person name="Yang D."/>
            <person name="Xiang W."/>
        </authorList>
    </citation>
    <scope>NUCLEOTIDE SEQUENCE [LARGE SCALE GENOMIC DNA]</scope>
    <source>
        <strain evidence="1 2">NEAU-M9</strain>
    </source>
</reference>
<protein>
    <submittedName>
        <fullName evidence="1">Uncharacterized protein</fullName>
    </submittedName>
</protein>
<name>A0ABS7AWD7_9ACTN</name>
<evidence type="ECO:0000313" key="2">
    <source>
        <dbReference type="Proteomes" id="UP001519863"/>
    </source>
</evidence>
<comment type="caution">
    <text evidence="1">The sequence shown here is derived from an EMBL/GenBank/DDBJ whole genome shotgun (WGS) entry which is preliminary data.</text>
</comment>
<gene>
    <name evidence="1" type="ORF">KZ829_03020</name>
</gene>
<proteinExistence type="predicted"/>
<keyword evidence="2" id="KW-1185">Reference proteome</keyword>
<accession>A0ABS7AWD7</accession>
<dbReference type="EMBL" id="JAHXZI010000001">
    <property type="protein sequence ID" value="MBW6432711.1"/>
    <property type="molecule type" value="Genomic_DNA"/>
</dbReference>
<sequence>MSIRTMARIHRAATDHTDWCVRDHTCGLDTHRGRPITIAPDIGGRAVVTRVRAGDRDYAEITLRVPLHRSERVAGEQVTTILHHLRSLFAAVVALRPGTLAGRPARRGIGSGRVA</sequence>
<organism evidence="1 2">
    <name type="scientific">Actinoplanes hulinensis</name>
    <dbReference type="NCBI Taxonomy" id="1144547"/>
    <lineage>
        <taxon>Bacteria</taxon>
        <taxon>Bacillati</taxon>
        <taxon>Actinomycetota</taxon>
        <taxon>Actinomycetes</taxon>
        <taxon>Micromonosporales</taxon>
        <taxon>Micromonosporaceae</taxon>
        <taxon>Actinoplanes</taxon>
    </lineage>
</organism>
<dbReference type="Proteomes" id="UP001519863">
    <property type="component" value="Unassembled WGS sequence"/>
</dbReference>
<dbReference type="RefSeq" id="WP_220142276.1">
    <property type="nucleotide sequence ID" value="NZ_JAHXZI010000001.1"/>
</dbReference>